<dbReference type="Gene3D" id="3.40.50.720">
    <property type="entry name" value="NAD(P)-binding Rossmann-like Domain"/>
    <property type="match status" value="1"/>
</dbReference>
<dbReference type="GO" id="GO:0004029">
    <property type="term" value="F:aldehyde dehydrogenase (NAD+) activity"/>
    <property type="evidence" value="ECO:0007669"/>
    <property type="project" value="TreeGrafter"/>
</dbReference>
<reference evidence="3 4" key="1">
    <citation type="submission" date="2020-08" db="EMBL/GenBank/DDBJ databases">
        <title>Cohnella phylogeny.</title>
        <authorList>
            <person name="Dunlap C."/>
        </authorList>
    </citation>
    <scope>NUCLEOTIDE SEQUENCE [LARGE SCALE GENOMIC DNA]</scope>
    <source>
        <strain evidence="3 4">DSM 25241</strain>
    </source>
</reference>
<feature type="region of interest" description="Disordered" evidence="1">
    <location>
        <begin position="242"/>
        <end position="263"/>
    </location>
</feature>
<proteinExistence type="predicted"/>
<dbReference type="Proteomes" id="UP000535838">
    <property type="component" value="Unassembled WGS sequence"/>
</dbReference>
<sequence>MKVFVAGASGVIGRLLVPKLLAAGHDVYGMTHKKENERLVQRLGAKPVLADAFDKEAVKSAIGNVRPDAIFHQLTALSEWNTADNARIRTEGTRNLVEAALEAGVERMIAQSISWAYEPGPEPATEDVPLDIEAPLPYKTTVDGVIALERSVAEMPEHVILRYGLLYGPGTWYDRNGLMADRVRQAQVPATEGITSLLHVEDAAVAALLALGWPAGPVNIADDEPAAEFEWLPVYADALGAPAPDRQTGRKRGQRGASNAKARSEYGWKPVYPTWRSGLAHSLSVRPSETRRSKGDDIFDVD</sequence>
<gene>
    <name evidence="3" type="ORF">H7B67_25460</name>
</gene>
<dbReference type="SUPFAM" id="SSF51735">
    <property type="entry name" value="NAD(P)-binding Rossmann-fold domains"/>
    <property type="match status" value="1"/>
</dbReference>
<dbReference type="EMBL" id="JACJVQ010000023">
    <property type="protein sequence ID" value="MBB6637491.1"/>
    <property type="molecule type" value="Genomic_DNA"/>
</dbReference>
<dbReference type="InterPro" id="IPR001509">
    <property type="entry name" value="Epimerase_deHydtase"/>
</dbReference>
<keyword evidence="4" id="KW-1185">Reference proteome</keyword>
<dbReference type="PANTHER" id="PTHR48079:SF6">
    <property type="entry name" value="NAD(P)-BINDING DOMAIN-CONTAINING PROTEIN-RELATED"/>
    <property type="match status" value="1"/>
</dbReference>
<dbReference type="Pfam" id="PF01370">
    <property type="entry name" value="Epimerase"/>
    <property type="match status" value="1"/>
</dbReference>
<dbReference type="PANTHER" id="PTHR48079">
    <property type="entry name" value="PROTEIN YEEZ"/>
    <property type="match status" value="1"/>
</dbReference>
<dbReference type="InterPro" id="IPR036291">
    <property type="entry name" value="NAD(P)-bd_dom_sf"/>
</dbReference>
<dbReference type="AlphaFoldDB" id="A0A841T8I0"/>
<feature type="domain" description="NAD-dependent epimerase/dehydratase" evidence="2">
    <location>
        <begin position="3"/>
        <end position="215"/>
    </location>
</feature>
<feature type="region of interest" description="Disordered" evidence="1">
    <location>
        <begin position="283"/>
        <end position="302"/>
    </location>
</feature>
<dbReference type="GO" id="GO:0005737">
    <property type="term" value="C:cytoplasm"/>
    <property type="evidence" value="ECO:0007669"/>
    <property type="project" value="TreeGrafter"/>
</dbReference>
<name>A0A841T8I0_9BACL</name>
<comment type="caution">
    <text evidence="3">The sequence shown here is derived from an EMBL/GenBank/DDBJ whole genome shotgun (WGS) entry which is preliminary data.</text>
</comment>
<organism evidence="3 4">
    <name type="scientific">Cohnella thailandensis</name>
    <dbReference type="NCBI Taxonomy" id="557557"/>
    <lineage>
        <taxon>Bacteria</taxon>
        <taxon>Bacillati</taxon>
        <taxon>Bacillota</taxon>
        <taxon>Bacilli</taxon>
        <taxon>Bacillales</taxon>
        <taxon>Paenibacillaceae</taxon>
        <taxon>Cohnella</taxon>
    </lineage>
</organism>
<evidence type="ECO:0000313" key="4">
    <source>
        <dbReference type="Proteomes" id="UP000535838"/>
    </source>
</evidence>
<protein>
    <submittedName>
        <fullName evidence="3">NAD(P)-dependent oxidoreductase</fullName>
    </submittedName>
</protein>
<dbReference type="RefSeq" id="WP_185122704.1">
    <property type="nucleotide sequence ID" value="NZ_JACJVQ010000023.1"/>
</dbReference>
<evidence type="ECO:0000259" key="2">
    <source>
        <dbReference type="Pfam" id="PF01370"/>
    </source>
</evidence>
<evidence type="ECO:0000256" key="1">
    <source>
        <dbReference type="SAM" id="MobiDB-lite"/>
    </source>
</evidence>
<dbReference type="InterPro" id="IPR051783">
    <property type="entry name" value="NAD(P)-dependent_oxidoreduct"/>
</dbReference>
<feature type="compositionally biased region" description="Basic and acidic residues" evidence="1">
    <location>
        <begin position="288"/>
        <end position="302"/>
    </location>
</feature>
<accession>A0A841T8I0</accession>
<evidence type="ECO:0000313" key="3">
    <source>
        <dbReference type="EMBL" id="MBB6637491.1"/>
    </source>
</evidence>